<dbReference type="SUPFAM" id="SSF53850">
    <property type="entry name" value="Periplasmic binding protein-like II"/>
    <property type="match status" value="1"/>
</dbReference>
<protein>
    <submittedName>
        <fullName evidence="10">GH16550</fullName>
    </submittedName>
</protein>
<dbReference type="KEGG" id="dgr:6557759"/>
<keyword evidence="3 8" id="KW-0812">Transmembrane</keyword>
<evidence type="ECO:0000256" key="6">
    <source>
        <dbReference type="ARBA" id="ARBA00023170"/>
    </source>
</evidence>
<dbReference type="eggNOG" id="ENOG502TM0I">
    <property type="taxonomic scope" value="Eukaryota"/>
</dbReference>
<evidence type="ECO:0000256" key="7">
    <source>
        <dbReference type="ARBA" id="ARBA00023180"/>
    </source>
</evidence>
<feature type="chain" id="PRO_5002811193" evidence="9">
    <location>
        <begin position="19"/>
        <end position="590"/>
    </location>
</feature>
<feature type="transmembrane region" description="Helical" evidence="8">
    <location>
        <begin position="362"/>
        <end position="381"/>
    </location>
</feature>
<dbReference type="OrthoDB" id="5984008at2759"/>
<dbReference type="PANTHER" id="PTHR42643">
    <property type="entry name" value="IONOTROPIC RECEPTOR 20A-RELATED"/>
    <property type="match status" value="1"/>
</dbReference>
<gene>
    <name evidence="10" type="primary">Dgri\GH16550</name>
    <name evidence="10" type="ORF">Dgri_GH16550</name>
</gene>
<organism evidence="11">
    <name type="scientific">Drosophila grimshawi</name>
    <name type="common">Hawaiian fruit fly</name>
    <name type="synonym">Idiomyia grimshawi</name>
    <dbReference type="NCBI Taxonomy" id="7222"/>
    <lineage>
        <taxon>Eukaryota</taxon>
        <taxon>Metazoa</taxon>
        <taxon>Ecdysozoa</taxon>
        <taxon>Arthropoda</taxon>
        <taxon>Hexapoda</taxon>
        <taxon>Insecta</taxon>
        <taxon>Pterygota</taxon>
        <taxon>Neoptera</taxon>
        <taxon>Endopterygota</taxon>
        <taxon>Diptera</taxon>
        <taxon>Brachycera</taxon>
        <taxon>Muscomorpha</taxon>
        <taxon>Ephydroidea</taxon>
        <taxon>Drosophilidae</taxon>
        <taxon>Drosophila</taxon>
        <taxon>Hawaiian Drosophila</taxon>
    </lineage>
</organism>
<accession>B4J1L6</accession>
<dbReference type="AlphaFoldDB" id="B4J1L6"/>
<proteinExistence type="predicted"/>
<dbReference type="OMA" id="YCFKEGF"/>
<keyword evidence="11" id="KW-1185">Reference proteome</keyword>
<keyword evidence="2" id="KW-1003">Cell membrane</keyword>
<dbReference type="HOGENOM" id="CLU_028766_1_0_1"/>
<evidence type="ECO:0000256" key="8">
    <source>
        <dbReference type="SAM" id="Phobius"/>
    </source>
</evidence>
<evidence type="ECO:0000313" key="11">
    <source>
        <dbReference type="Proteomes" id="UP000001070"/>
    </source>
</evidence>
<dbReference type="EMBL" id="CH916366">
    <property type="protein sequence ID" value="EDV96936.1"/>
    <property type="molecule type" value="Genomic_DNA"/>
</dbReference>
<feature type="signal peptide" evidence="9">
    <location>
        <begin position="1"/>
        <end position="18"/>
    </location>
</feature>
<feature type="transmembrane region" description="Helical" evidence="8">
    <location>
        <begin position="307"/>
        <end position="325"/>
    </location>
</feature>
<keyword evidence="7" id="KW-0325">Glycoprotein</keyword>
<evidence type="ECO:0000256" key="9">
    <source>
        <dbReference type="SAM" id="SignalP"/>
    </source>
</evidence>
<evidence type="ECO:0000256" key="2">
    <source>
        <dbReference type="ARBA" id="ARBA00022475"/>
    </source>
</evidence>
<evidence type="ECO:0000256" key="5">
    <source>
        <dbReference type="ARBA" id="ARBA00023136"/>
    </source>
</evidence>
<reference evidence="10 11" key="1">
    <citation type="journal article" date="2007" name="Nature">
        <title>Evolution of genes and genomes on the Drosophila phylogeny.</title>
        <authorList>
            <consortium name="Drosophila 12 Genomes Consortium"/>
            <person name="Clark A.G."/>
            <person name="Eisen M.B."/>
            <person name="Smith D.R."/>
            <person name="Bergman C.M."/>
            <person name="Oliver B."/>
            <person name="Markow T.A."/>
            <person name="Kaufman T.C."/>
            <person name="Kellis M."/>
            <person name="Gelbart W."/>
            <person name="Iyer V.N."/>
            <person name="Pollard D.A."/>
            <person name="Sackton T.B."/>
            <person name="Larracuente A.M."/>
            <person name="Singh N.D."/>
            <person name="Abad J.P."/>
            <person name="Abt D.N."/>
            <person name="Adryan B."/>
            <person name="Aguade M."/>
            <person name="Akashi H."/>
            <person name="Anderson W.W."/>
            <person name="Aquadro C.F."/>
            <person name="Ardell D.H."/>
            <person name="Arguello R."/>
            <person name="Artieri C.G."/>
            <person name="Barbash D.A."/>
            <person name="Barker D."/>
            <person name="Barsanti P."/>
            <person name="Batterham P."/>
            <person name="Batzoglou S."/>
            <person name="Begun D."/>
            <person name="Bhutkar A."/>
            <person name="Blanco E."/>
            <person name="Bosak S.A."/>
            <person name="Bradley R.K."/>
            <person name="Brand A.D."/>
            <person name="Brent M.R."/>
            <person name="Brooks A.N."/>
            <person name="Brown R.H."/>
            <person name="Butlin R.K."/>
            <person name="Caggese C."/>
            <person name="Calvi B.R."/>
            <person name="Bernardo de Carvalho A."/>
            <person name="Caspi A."/>
            <person name="Castrezana S."/>
            <person name="Celniker S.E."/>
            <person name="Chang J.L."/>
            <person name="Chapple C."/>
            <person name="Chatterji S."/>
            <person name="Chinwalla A."/>
            <person name="Civetta A."/>
            <person name="Clifton S.W."/>
            <person name="Comeron J.M."/>
            <person name="Costello J.C."/>
            <person name="Coyne J.A."/>
            <person name="Daub J."/>
            <person name="David R.G."/>
            <person name="Delcher A.L."/>
            <person name="Delehaunty K."/>
            <person name="Do C.B."/>
            <person name="Ebling H."/>
            <person name="Edwards K."/>
            <person name="Eickbush T."/>
            <person name="Evans J.D."/>
            <person name="Filipski A."/>
            <person name="Findeiss S."/>
            <person name="Freyhult E."/>
            <person name="Fulton L."/>
            <person name="Fulton R."/>
            <person name="Garcia A.C."/>
            <person name="Gardiner A."/>
            <person name="Garfield D.A."/>
            <person name="Garvin B.E."/>
            <person name="Gibson G."/>
            <person name="Gilbert D."/>
            <person name="Gnerre S."/>
            <person name="Godfrey J."/>
            <person name="Good R."/>
            <person name="Gotea V."/>
            <person name="Gravely B."/>
            <person name="Greenberg A.J."/>
            <person name="Griffiths-Jones S."/>
            <person name="Gross S."/>
            <person name="Guigo R."/>
            <person name="Gustafson E.A."/>
            <person name="Haerty W."/>
            <person name="Hahn M.W."/>
            <person name="Halligan D.L."/>
            <person name="Halpern A.L."/>
            <person name="Halter G.M."/>
            <person name="Han M.V."/>
            <person name="Heger A."/>
            <person name="Hillier L."/>
            <person name="Hinrichs A.S."/>
            <person name="Holmes I."/>
            <person name="Hoskins R.A."/>
            <person name="Hubisz M.J."/>
            <person name="Hultmark D."/>
            <person name="Huntley M.A."/>
            <person name="Jaffe D.B."/>
            <person name="Jagadeeshan S."/>
            <person name="Jeck W.R."/>
            <person name="Johnson J."/>
            <person name="Jones C.D."/>
            <person name="Jordan W.C."/>
            <person name="Karpen G.H."/>
            <person name="Kataoka E."/>
            <person name="Keightley P.D."/>
            <person name="Kheradpour P."/>
            <person name="Kirkness E.F."/>
            <person name="Koerich L.B."/>
            <person name="Kristiansen K."/>
            <person name="Kudrna D."/>
            <person name="Kulathinal R.J."/>
            <person name="Kumar S."/>
            <person name="Kwok R."/>
            <person name="Lander E."/>
            <person name="Langley C.H."/>
            <person name="Lapoint R."/>
            <person name="Lazzaro B.P."/>
            <person name="Lee S.J."/>
            <person name="Levesque L."/>
            <person name="Li R."/>
            <person name="Lin C.F."/>
            <person name="Lin M.F."/>
            <person name="Lindblad-Toh K."/>
            <person name="Llopart A."/>
            <person name="Long M."/>
            <person name="Low L."/>
            <person name="Lozovsky E."/>
            <person name="Lu J."/>
            <person name="Luo M."/>
            <person name="Machado C.A."/>
            <person name="Makalowski W."/>
            <person name="Marzo M."/>
            <person name="Matsuda M."/>
            <person name="Matzkin L."/>
            <person name="McAllister B."/>
            <person name="McBride C.S."/>
            <person name="McKernan B."/>
            <person name="McKernan K."/>
            <person name="Mendez-Lago M."/>
            <person name="Minx P."/>
            <person name="Mollenhauer M.U."/>
            <person name="Montooth K."/>
            <person name="Mount S.M."/>
            <person name="Mu X."/>
            <person name="Myers E."/>
            <person name="Negre B."/>
            <person name="Newfeld S."/>
            <person name="Nielsen R."/>
            <person name="Noor M.A."/>
            <person name="O'Grady P."/>
            <person name="Pachter L."/>
            <person name="Papaceit M."/>
            <person name="Parisi M.J."/>
            <person name="Parisi M."/>
            <person name="Parts L."/>
            <person name="Pedersen J.S."/>
            <person name="Pesole G."/>
            <person name="Phillippy A.M."/>
            <person name="Ponting C.P."/>
            <person name="Pop M."/>
            <person name="Porcelli D."/>
            <person name="Powell J.R."/>
            <person name="Prohaska S."/>
            <person name="Pruitt K."/>
            <person name="Puig M."/>
            <person name="Quesneville H."/>
            <person name="Ram K.R."/>
            <person name="Rand D."/>
            <person name="Rasmussen M.D."/>
            <person name="Reed L.K."/>
            <person name="Reenan R."/>
            <person name="Reily A."/>
            <person name="Remington K.A."/>
            <person name="Rieger T.T."/>
            <person name="Ritchie M.G."/>
            <person name="Robin C."/>
            <person name="Rogers Y.H."/>
            <person name="Rohde C."/>
            <person name="Rozas J."/>
            <person name="Rubenfield M.J."/>
            <person name="Ruiz A."/>
            <person name="Russo S."/>
            <person name="Salzberg S.L."/>
            <person name="Sanchez-Gracia A."/>
            <person name="Saranga D.J."/>
            <person name="Sato H."/>
            <person name="Schaeffer S.W."/>
            <person name="Schatz M.C."/>
            <person name="Schlenke T."/>
            <person name="Schwartz R."/>
            <person name="Segarra C."/>
            <person name="Singh R.S."/>
            <person name="Sirot L."/>
            <person name="Sirota M."/>
            <person name="Sisneros N.B."/>
            <person name="Smith C.D."/>
            <person name="Smith T.F."/>
            <person name="Spieth J."/>
            <person name="Stage D.E."/>
            <person name="Stark A."/>
            <person name="Stephan W."/>
            <person name="Strausberg R.L."/>
            <person name="Strempel S."/>
            <person name="Sturgill D."/>
            <person name="Sutton G."/>
            <person name="Sutton G.G."/>
            <person name="Tao W."/>
            <person name="Teichmann S."/>
            <person name="Tobari Y.N."/>
            <person name="Tomimura Y."/>
            <person name="Tsolas J.M."/>
            <person name="Valente V.L."/>
            <person name="Venter E."/>
            <person name="Venter J.C."/>
            <person name="Vicario S."/>
            <person name="Vieira F.G."/>
            <person name="Vilella A.J."/>
            <person name="Villasante A."/>
            <person name="Walenz B."/>
            <person name="Wang J."/>
            <person name="Wasserman M."/>
            <person name="Watts T."/>
            <person name="Wilson D."/>
            <person name="Wilson R.K."/>
            <person name="Wing R.A."/>
            <person name="Wolfner M.F."/>
            <person name="Wong A."/>
            <person name="Wong G.K."/>
            <person name="Wu C.I."/>
            <person name="Wu G."/>
            <person name="Yamamoto D."/>
            <person name="Yang H.P."/>
            <person name="Yang S.P."/>
            <person name="Yorke J.A."/>
            <person name="Yoshida K."/>
            <person name="Zdobnov E."/>
            <person name="Zhang P."/>
            <person name="Zhang Y."/>
            <person name="Zimin A.V."/>
            <person name="Baldwin J."/>
            <person name="Abdouelleil A."/>
            <person name="Abdulkadir J."/>
            <person name="Abebe A."/>
            <person name="Abera B."/>
            <person name="Abreu J."/>
            <person name="Acer S.C."/>
            <person name="Aftuck L."/>
            <person name="Alexander A."/>
            <person name="An P."/>
            <person name="Anderson E."/>
            <person name="Anderson S."/>
            <person name="Arachi H."/>
            <person name="Azer M."/>
            <person name="Bachantsang P."/>
            <person name="Barry A."/>
            <person name="Bayul T."/>
            <person name="Berlin A."/>
            <person name="Bessette D."/>
            <person name="Bloom T."/>
            <person name="Blye J."/>
            <person name="Boguslavskiy L."/>
            <person name="Bonnet C."/>
            <person name="Boukhgalter B."/>
            <person name="Bourzgui I."/>
            <person name="Brown A."/>
            <person name="Cahill P."/>
            <person name="Channer S."/>
            <person name="Cheshatsang Y."/>
            <person name="Chuda L."/>
            <person name="Citroen M."/>
            <person name="Collymore A."/>
            <person name="Cooke P."/>
            <person name="Costello M."/>
            <person name="D'Aco K."/>
            <person name="Daza R."/>
            <person name="De Haan G."/>
            <person name="DeGray S."/>
            <person name="DeMaso C."/>
            <person name="Dhargay N."/>
            <person name="Dooley K."/>
            <person name="Dooley E."/>
            <person name="Doricent M."/>
            <person name="Dorje P."/>
            <person name="Dorjee K."/>
            <person name="Dupes A."/>
            <person name="Elong R."/>
            <person name="Falk J."/>
            <person name="Farina A."/>
            <person name="Faro S."/>
            <person name="Ferguson D."/>
            <person name="Fisher S."/>
            <person name="Foley C.D."/>
            <person name="Franke A."/>
            <person name="Friedrich D."/>
            <person name="Gadbois L."/>
            <person name="Gearin G."/>
            <person name="Gearin C.R."/>
            <person name="Giannoukos G."/>
            <person name="Goode T."/>
            <person name="Graham J."/>
            <person name="Grandbois E."/>
            <person name="Grewal S."/>
            <person name="Gyaltsen K."/>
            <person name="Hafez N."/>
            <person name="Hagos B."/>
            <person name="Hall J."/>
            <person name="Henson C."/>
            <person name="Hollinger A."/>
            <person name="Honan T."/>
            <person name="Huard M.D."/>
            <person name="Hughes L."/>
            <person name="Hurhula B."/>
            <person name="Husby M.E."/>
            <person name="Kamat A."/>
            <person name="Kanga B."/>
            <person name="Kashin S."/>
            <person name="Khazanovich D."/>
            <person name="Kisner P."/>
            <person name="Lance K."/>
            <person name="Lara M."/>
            <person name="Lee W."/>
            <person name="Lennon N."/>
            <person name="Letendre F."/>
            <person name="LeVine R."/>
            <person name="Lipovsky A."/>
            <person name="Liu X."/>
            <person name="Liu J."/>
            <person name="Liu S."/>
            <person name="Lokyitsang T."/>
            <person name="Lokyitsang Y."/>
            <person name="Lubonja R."/>
            <person name="Lui A."/>
            <person name="MacDonald P."/>
            <person name="Magnisalis V."/>
            <person name="Maru K."/>
            <person name="Matthews C."/>
            <person name="McCusker W."/>
            <person name="McDonough S."/>
            <person name="Mehta T."/>
            <person name="Meldrim J."/>
            <person name="Meneus L."/>
            <person name="Mihai O."/>
            <person name="Mihalev A."/>
            <person name="Mihova T."/>
            <person name="Mittelman R."/>
            <person name="Mlenga V."/>
            <person name="Montmayeur A."/>
            <person name="Mulrain L."/>
            <person name="Navidi A."/>
            <person name="Naylor J."/>
            <person name="Negash T."/>
            <person name="Nguyen T."/>
            <person name="Nguyen N."/>
            <person name="Nicol R."/>
            <person name="Norbu C."/>
            <person name="Norbu N."/>
            <person name="Novod N."/>
            <person name="O'Neill B."/>
            <person name="Osman S."/>
            <person name="Markiewicz E."/>
            <person name="Oyono O.L."/>
            <person name="Patti C."/>
            <person name="Phunkhang P."/>
            <person name="Pierre F."/>
            <person name="Priest M."/>
            <person name="Raghuraman S."/>
            <person name="Rege F."/>
            <person name="Reyes R."/>
            <person name="Rise C."/>
            <person name="Rogov P."/>
            <person name="Ross K."/>
            <person name="Ryan E."/>
            <person name="Settipalli S."/>
            <person name="Shea T."/>
            <person name="Sherpa N."/>
            <person name="Shi L."/>
            <person name="Shih D."/>
            <person name="Sparrow T."/>
            <person name="Spaulding J."/>
            <person name="Stalker J."/>
            <person name="Stange-Thomann N."/>
            <person name="Stavropoulos S."/>
            <person name="Stone C."/>
            <person name="Strader C."/>
            <person name="Tesfaye S."/>
            <person name="Thomson T."/>
            <person name="Thoulutsang Y."/>
            <person name="Thoulutsang D."/>
            <person name="Topham K."/>
            <person name="Topping I."/>
            <person name="Tsamla T."/>
            <person name="Vassiliev H."/>
            <person name="Vo A."/>
            <person name="Wangchuk T."/>
            <person name="Wangdi T."/>
            <person name="Weiand M."/>
            <person name="Wilkinson J."/>
            <person name="Wilson A."/>
            <person name="Yadav S."/>
            <person name="Young G."/>
            <person name="Yu Q."/>
            <person name="Zembek L."/>
            <person name="Zhong D."/>
            <person name="Zimmer A."/>
            <person name="Zwirko Z."/>
            <person name="Jaffe D.B."/>
            <person name="Alvarez P."/>
            <person name="Brockman W."/>
            <person name="Butler J."/>
            <person name="Chin C."/>
            <person name="Gnerre S."/>
            <person name="Grabherr M."/>
            <person name="Kleber M."/>
            <person name="Mauceli E."/>
            <person name="MacCallum I."/>
        </authorList>
    </citation>
    <scope>NUCLEOTIDE SEQUENCE [LARGE SCALE GENOMIC DNA]</scope>
    <source>
        <strain evidence="11">Tucson 15287-2541.00</strain>
    </source>
</reference>
<keyword evidence="5 8" id="KW-0472">Membrane</keyword>
<dbReference type="FunCoup" id="B4J1L6">
    <property type="interactions" value="17"/>
</dbReference>
<keyword evidence="9" id="KW-0732">Signal</keyword>
<dbReference type="InParanoid" id="B4J1L6"/>
<evidence type="ECO:0000256" key="1">
    <source>
        <dbReference type="ARBA" id="ARBA00004651"/>
    </source>
</evidence>
<dbReference type="Proteomes" id="UP000001070">
    <property type="component" value="Unassembled WGS sequence"/>
</dbReference>
<dbReference type="GO" id="GO:0005886">
    <property type="term" value="C:plasma membrane"/>
    <property type="evidence" value="ECO:0007669"/>
    <property type="project" value="UniProtKB-SubCell"/>
</dbReference>
<evidence type="ECO:0000256" key="3">
    <source>
        <dbReference type="ARBA" id="ARBA00022692"/>
    </source>
</evidence>
<evidence type="ECO:0000256" key="4">
    <source>
        <dbReference type="ARBA" id="ARBA00022989"/>
    </source>
</evidence>
<sequence>MHSILRFFLLLQYFGRHAINSEQTKSSGLSQVLTQLNTAYNINLNILINLDYNSPDALEILQMDTPKIQLELSANFSTNFSLLGRFTEKTLTVVYIRTTPLDATVANLLSSMLTELHALHIVFITASQPSAWQQDLYAYCFREGFINVLLIHKLNQTLSLYSYNPYPEIRITKLGQVGDYLNRWHQLRDLQQYPIRIISFESIPRTFRYVNRRGQLVQSGYMHHVFLEFARRHNGTVMILKELKFSEIYENYLVYLKNKTIDVIYKPMESELGTSGTTSLYLLKMHIMVPHARPIASYIYLTRPFTWTVWLAVIGSIGYGMLMLCRTNGNRGPEIGRHFLHSWCHILYVAQPMINIANWQQYAIHFILISSGLILTTSYLAQLSSMLTAGLFEPQYNTLEDLARAPYKLIMSEYFANYLMHSDSVPPVVRNHIQTVPSSVVENARLSLNTSFMYIGYSDRIRGILYQQHLLKVPRFKMMTQSLCDGLMSFPVAPGLPYLNILNIYIRRIFESGILKKMRSDSWRDVVKSGITKLMRGDGVEEKHYDLEFYFYVFALWAIGLGLSVLCFILELLRKRMTLQNSQTNEGHFN</sequence>
<comment type="subcellular location">
    <subcellularLocation>
        <location evidence="1">Cell membrane</location>
        <topology evidence="1">Multi-pass membrane protein</topology>
    </subcellularLocation>
</comment>
<name>B4J1L6_DROGR</name>
<keyword evidence="4 8" id="KW-1133">Transmembrane helix</keyword>
<evidence type="ECO:0000313" key="10">
    <source>
        <dbReference type="EMBL" id="EDV96936.1"/>
    </source>
</evidence>
<dbReference type="PANTHER" id="PTHR42643:SF39">
    <property type="entry name" value="IONOTROPIC RECEPTOR 56A-RELATED"/>
    <property type="match status" value="1"/>
</dbReference>
<feature type="transmembrane region" description="Helical" evidence="8">
    <location>
        <begin position="549"/>
        <end position="573"/>
    </location>
</feature>
<dbReference type="PhylomeDB" id="B4J1L6"/>
<keyword evidence="6" id="KW-0675">Receptor</keyword>
<dbReference type="InterPro" id="IPR052192">
    <property type="entry name" value="Insect_Ionotropic_Sensory_Rcpt"/>
</dbReference>